<sequence>EMACTQYDPYYGGARQDDRLLASQDLRERVPWTEGEWPVGEAGISYLQLATLRLSGRFSSGNISLHCPVPETTPGVPARIAGQIQAMHNNRSPRKLWGRMVSGRIKQGSSRRKGWQRARGERRVADRHKMREV</sequence>
<keyword evidence="3" id="KW-1185">Reference proteome</keyword>
<reference evidence="2 3" key="1">
    <citation type="submission" date="2015-07" db="EMBL/GenBank/DDBJ databases">
        <title>The genome of Dufourea novaeangliae.</title>
        <authorList>
            <person name="Pan H."/>
            <person name="Kapheim K."/>
        </authorList>
    </citation>
    <scope>NUCLEOTIDE SEQUENCE [LARGE SCALE GENOMIC DNA]</scope>
    <source>
        <strain evidence="2">0120121106</strain>
        <tissue evidence="2">Whole body</tissue>
    </source>
</reference>
<feature type="region of interest" description="Disordered" evidence="1">
    <location>
        <begin position="108"/>
        <end position="133"/>
    </location>
</feature>
<evidence type="ECO:0000313" key="2">
    <source>
        <dbReference type="EMBL" id="KZC14682.1"/>
    </source>
</evidence>
<accession>A0A154PS01</accession>
<organism evidence="2 3">
    <name type="scientific">Dufourea novaeangliae</name>
    <name type="common">Sweat bee</name>
    <dbReference type="NCBI Taxonomy" id="178035"/>
    <lineage>
        <taxon>Eukaryota</taxon>
        <taxon>Metazoa</taxon>
        <taxon>Ecdysozoa</taxon>
        <taxon>Arthropoda</taxon>
        <taxon>Hexapoda</taxon>
        <taxon>Insecta</taxon>
        <taxon>Pterygota</taxon>
        <taxon>Neoptera</taxon>
        <taxon>Endopterygota</taxon>
        <taxon>Hymenoptera</taxon>
        <taxon>Apocrita</taxon>
        <taxon>Aculeata</taxon>
        <taxon>Apoidea</taxon>
        <taxon>Anthophila</taxon>
        <taxon>Halictidae</taxon>
        <taxon>Rophitinae</taxon>
        <taxon>Dufourea</taxon>
    </lineage>
</organism>
<gene>
    <name evidence="2" type="ORF">WN55_07317</name>
</gene>
<feature type="non-terminal residue" evidence="2">
    <location>
        <position position="1"/>
    </location>
</feature>
<dbReference type="AlphaFoldDB" id="A0A154PS01"/>
<proteinExistence type="predicted"/>
<feature type="compositionally biased region" description="Basic and acidic residues" evidence="1">
    <location>
        <begin position="118"/>
        <end position="133"/>
    </location>
</feature>
<evidence type="ECO:0000256" key="1">
    <source>
        <dbReference type="SAM" id="MobiDB-lite"/>
    </source>
</evidence>
<name>A0A154PS01_DUFNO</name>
<dbReference type="Proteomes" id="UP000076502">
    <property type="component" value="Unassembled WGS sequence"/>
</dbReference>
<protein>
    <submittedName>
        <fullName evidence="2">Uncharacterized protein</fullName>
    </submittedName>
</protein>
<dbReference type="EMBL" id="KQ435105">
    <property type="protein sequence ID" value="KZC14682.1"/>
    <property type="molecule type" value="Genomic_DNA"/>
</dbReference>
<evidence type="ECO:0000313" key="3">
    <source>
        <dbReference type="Proteomes" id="UP000076502"/>
    </source>
</evidence>